<dbReference type="Proteomes" id="UP000277580">
    <property type="component" value="Unassembled WGS sequence"/>
</dbReference>
<accession>A0A3N4KDN5</accession>
<dbReference type="InParanoid" id="A0A3N4KDN5"/>
<evidence type="ECO:0000313" key="2">
    <source>
        <dbReference type="EMBL" id="RPB07598.1"/>
    </source>
</evidence>
<proteinExistence type="predicted"/>
<dbReference type="AlphaFoldDB" id="A0A3N4KDN5"/>
<evidence type="ECO:0000313" key="3">
    <source>
        <dbReference type="Proteomes" id="UP000277580"/>
    </source>
</evidence>
<evidence type="ECO:0000256" key="1">
    <source>
        <dbReference type="SAM" id="MobiDB-lite"/>
    </source>
</evidence>
<organism evidence="2 3">
    <name type="scientific">Morchella conica CCBAS932</name>
    <dbReference type="NCBI Taxonomy" id="1392247"/>
    <lineage>
        <taxon>Eukaryota</taxon>
        <taxon>Fungi</taxon>
        <taxon>Dikarya</taxon>
        <taxon>Ascomycota</taxon>
        <taxon>Pezizomycotina</taxon>
        <taxon>Pezizomycetes</taxon>
        <taxon>Pezizales</taxon>
        <taxon>Morchellaceae</taxon>
        <taxon>Morchella</taxon>
    </lineage>
</organism>
<feature type="region of interest" description="Disordered" evidence="1">
    <location>
        <begin position="1"/>
        <end position="70"/>
    </location>
</feature>
<gene>
    <name evidence="2" type="ORF">P167DRAFT_540013</name>
</gene>
<name>A0A3N4KDN5_9PEZI</name>
<sequence>MFPSTLSPPELEGREAAGRRALPSHSMRGKTGERKEAPASTPKGEGRRCEEVSPSPTKVGKGGNERGEEG</sequence>
<keyword evidence="3" id="KW-1185">Reference proteome</keyword>
<protein>
    <submittedName>
        <fullName evidence="2">Uncharacterized protein</fullName>
    </submittedName>
</protein>
<dbReference type="EMBL" id="ML119179">
    <property type="protein sequence ID" value="RPB07598.1"/>
    <property type="molecule type" value="Genomic_DNA"/>
</dbReference>
<reference evidence="2 3" key="1">
    <citation type="journal article" date="2018" name="Nat. Ecol. Evol.">
        <title>Pezizomycetes genomes reveal the molecular basis of ectomycorrhizal truffle lifestyle.</title>
        <authorList>
            <person name="Murat C."/>
            <person name="Payen T."/>
            <person name="Noel B."/>
            <person name="Kuo A."/>
            <person name="Morin E."/>
            <person name="Chen J."/>
            <person name="Kohler A."/>
            <person name="Krizsan K."/>
            <person name="Balestrini R."/>
            <person name="Da Silva C."/>
            <person name="Montanini B."/>
            <person name="Hainaut M."/>
            <person name="Levati E."/>
            <person name="Barry K.W."/>
            <person name="Belfiori B."/>
            <person name="Cichocki N."/>
            <person name="Clum A."/>
            <person name="Dockter R.B."/>
            <person name="Fauchery L."/>
            <person name="Guy J."/>
            <person name="Iotti M."/>
            <person name="Le Tacon F."/>
            <person name="Lindquist E.A."/>
            <person name="Lipzen A."/>
            <person name="Malagnac F."/>
            <person name="Mello A."/>
            <person name="Molinier V."/>
            <person name="Miyauchi S."/>
            <person name="Poulain J."/>
            <person name="Riccioni C."/>
            <person name="Rubini A."/>
            <person name="Sitrit Y."/>
            <person name="Splivallo R."/>
            <person name="Traeger S."/>
            <person name="Wang M."/>
            <person name="Zifcakova L."/>
            <person name="Wipf D."/>
            <person name="Zambonelli A."/>
            <person name="Paolocci F."/>
            <person name="Nowrousian M."/>
            <person name="Ottonello S."/>
            <person name="Baldrian P."/>
            <person name="Spatafora J.W."/>
            <person name="Henrissat B."/>
            <person name="Nagy L.G."/>
            <person name="Aury J.M."/>
            <person name="Wincker P."/>
            <person name="Grigoriev I.V."/>
            <person name="Bonfante P."/>
            <person name="Martin F.M."/>
        </authorList>
    </citation>
    <scope>NUCLEOTIDE SEQUENCE [LARGE SCALE GENOMIC DNA]</scope>
    <source>
        <strain evidence="2 3">CCBAS932</strain>
    </source>
</reference>